<proteinExistence type="predicted"/>
<sequence>MGAKCEGSLPAGNAEEINETDVNCQHSHYSSPQGYISVKPKRRKCLQQ</sequence>
<comment type="caution">
    <text evidence="1">The sequence shown here is derived from an EMBL/GenBank/DDBJ whole genome shotgun (WGS) entry which is preliminary data.</text>
</comment>
<dbReference type="Proteomes" id="UP000499080">
    <property type="component" value="Unassembled WGS sequence"/>
</dbReference>
<feature type="non-terminal residue" evidence="1">
    <location>
        <position position="48"/>
    </location>
</feature>
<dbReference type="AlphaFoldDB" id="A0A4Y2RWW3"/>
<accession>A0A4Y2RWW3</accession>
<dbReference type="EMBL" id="BGPR01018547">
    <property type="protein sequence ID" value="GBN79450.1"/>
    <property type="molecule type" value="Genomic_DNA"/>
</dbReference>
<evidence type="ECO:0000313" key="2">
    <source>
        <dbReference type="Proteomes" id="UP000499080"/>
    </source>
</evidence>
<reference evidence="1 2" key="1">
    <citation type="journal article" date="2019" name="Sci. Rep.">
        <title>Orb-weaving spider Araneus ventricosus genome elucidates the spidroin gene catalogue.</title>
        <authorList>
            <person name="Kono N."/>
            <person name="Nakamura H."/>
            <person name="Ohtoshi R."/>
            <person name="Moran D.A.P."/>
            <person name="Shinohara A."/>
            <person name="Yoshida Y."/>
            <person name="Fujiwara M."/>
            <person name="Mori M."/>
            <person name="Tomita M."/>
            <person name="Arakawa K."/>
        </authorList>
    </citation>
    <scope>NUCLEOTIDE SEQUENCE [LARGE SCALE GENOMIC DNA]</scope>
</reference>
<keyword evidence="2" id="KW-1185">Reference proteome</keyword>
<organism evidence="1 2">
    <name type="scientific">Araneus ventricosus</name>
    <name type="common">Orbweaver spider</name>
    <name type="synonym">Epeira ventricosa</name>
    <dbReference type="NCBI Taxonomy" id="182803"/>
    <lineage>
        <taxon>Eukaryota</taxon>
        <taxon>Metazoa</taxon>
        <taxon>Ecdysozoa</taxon>
        <taxon>Arthropoda</taxon>
        <taxon>Chelicerata</taxon>
        <taxon>Arachnida</taxon>
        <taxon>Araneae</taxon>
        <taxon>Araneomorphae</taxon>
        <taxon>Entelegynae</taxon>
        <taxon>Araneoidea</taxon>
        <taxon>Araneidae</taxon>
        <taxon>Araneus</taxon>
    </lineage>
</organism>
<gene>
    <name evidence="1" type="ORF">AVEN_120768_1</name>
</gene>
<evidence type="ECO:0000313" key="1">
    <source>
        <dbReference type="EMBL" id="GBN79450.1"/>
    </source>
</evidence>
<name>A0A4Y2RWW3_ARAVE</name>
<protein>
    <submittedName>
        <fullName evidence="1">Uncharacterized protein</fullName>
    </submittedName>
</protein>